<protein>
    <recommendedName>
        <fullName evidence="3">AB hydrolase-1 domain-containing protein</fullName>
    </recommendedName>
</protein>
<evidence type="ECO:0000256" key="2">
    <source>
        <dbReference type="SAM" id="MobiDB-lite"/>
    </source>
</evidence>
<dbReference type="Proteomes" id="UP000019225">
    <property type="component" value="Chromosome"/>
</dbReference>
<dbReference type="Pfam" id="PF12697">
    <property type="entry name" value="Abhydrolase_6"/>
    <property type="match status" value="1"/>
</dbReference>
<dbReference type="EMBL" id="CP007155">
    <property type="protein sequence ID" value="AHH98396.1"/>
    <property type="molecule type" value="Genomic_DNA"/>
</dbReference>
<keyword evidence="1" id="KW-0378">Hydrolase</keyword>
<dbReference type="PATRIC" id="fig|1449976.3.peg.5054"/>
<name>W5WCV4_9PSEU</name>
<dbReference type="eggNOG" id="COG2267">
    <property type="taxonomic scope" value="Bacteria"/>
</dbReference>
<dbReference type="SUPFAM" id="SSF53474">
    <property type="entry name" value="alpha/beta-Hydrolases"/>
    <property type="match status" value="1"/>
</dbReference>
<keyword evidence="5" id="KW-1185">Reference proteome</keyword>
<feature type="domain" description="AB hydrolase-1" evidence="3">
    <location>
        <begin position="57"/>
        <end position="274"/>
    </location>
</feature>
<dbReference type="PANTHER" id="PTHR46118:SF4">
    <property type="entry name" value="PROTEIN ABHD11"/>
    <property type="match status" value="1"/>
</dbReference>
<organism evidence="4 5">
    <name type="scientific">Kutzneria albida DSM 43870</name>
    <dbReference type="NCBI Taxonomy" id="1449976"/>
    <lineage>
        <taxon>Bacteria</taxon>
        <taxon>Bacillati</taxon>
        <taxon>Actinomycetota</taxon>
        <taxon>Actinomycetes</taxon>
        <taxon>Pseudonocardiales</taxon>
        <taxon>Pseudonocardiaceae</taxon>
        <taxon>Kutzneria</taxon>
    </lineage>
</organism>
<dbReference type="InterPro" id="IPR029058">
    <property type="entry name" value="AB_hydrolase_fold"/>
</dbReference>
<dbReference type="InterPro" id="IPR000073">
    <property type="entry name" value="AB_hydrolase_1"/>
</dbReference>
<evidence type="ECO:0000256" key="1">
    <source>
        <dbReference type="ARBA" id="ARBA00022801"/>
    </source>
</evidence>
<reference evidence="4 5" key="1">
    <citation type="journal article" date="2014" name="BMC Genomics">
        <title>Complete genome sequence of producer of the glycopeptide antibiotic Aculeximycin Kutzneria albida DSM 43870T, a representative of minor genus of Pseudonocardiaceae.</title>
        <authorList>
            <person name="Rebets Y."/>
            <person name="Tokovenko B."/>
            <person name="Lushchyk I."/>
            <person name="Ruckert C."/>
            <person name="Zaburannyi N."/>
            <person name="Bechthold A."/>
            <person name="Kalinowski J."/>
            <person name="Luzhetskyy A."/>
        </authorList>
    </citation>
    <scope>NUCLEOTIDE SEQUENCE [LARGE SCALE GENOMIC DNA]</scope>
    <source>
        <strain evidence="4">DSM 43870</strain>
    </source>
</reference>
<accession>W5WCV4</accession>
<evidence type="ECO:0000313" key="4">
    <source>
        <dbReference type="EMBL" id="AHH98396.1"/>
    </source>
</evidence>
<dbReference type="GO" id="GO:0052689">
    <property type="term" value="F:carboxylic ester hydrolase activity"/>
    <property type="evidence" value="ECO:0007669"/>
    <property type="project" value="TreeGrafter"/>
</dbReference>
<dbReference type="PRINTS" id="PR00111">
    <property type="entry name" value="ABHYDROLASE"/>
</dbReference>
<dbReference type="RefSeq" id="WP_081789480.1">
    <property type="nucleotide sequence ID" value="NZ_CP007155.1"/>
</dbReference>
<dbReference type="STRING" id="1449976.KALB_5034"/>
<dbReference type="OrthoDB" id="63519at2"/>
<proteinExistence type="predicted"/>
<sequence length="287" mass="31773">MQPHESRSGVGESRPGARESRRVERESRSEARESRSRARESRPQEPESRRPGRRVPVLALHGTFGTAQSFAPVEGLRLIAHDQRGHGAASQRGPFDREAFVADAAAQIRAAGVGPCVVLGHSMGGLTAYQLAARHPELVSALVVVDEGAVVPPSILDVTGWPVHLGSRALWQEFFVDSPAPEYFLRSVVRDEHGWRLAFDYADMMEVQRHCVGDWWDDWLGSTCPALLLRAEHSMLLTGEHAAEMAARRPNTELVEFAGCGHWLHEQQPQAFADTVLSFLDRHGLSR</sequence>
<evidence type="ECO:0000259" key="3">
    <source>
        <dbReference type="Pfam" id="PF12697"/>
    </source>
</evidence>
<dbReference type="AlphaFoldDB" id="W5WCV4"/>
<gene>
    <name evidence="4" type="ORF">KALB_5034</name>
</gene>
<evidence type="ECO:0000313" key="5">
    <source>
        <dbReference type="Proteomes" id="UP000019225"/>
    </source>
</evidence>
<feature type="region of interest" description="Disordered" evidence="2">
    <location>
        <begin position="1"/>
        <end position="55"/>
    </location>
</feature>
<dbReference type="Gene3D" id="3.40.50.1820">
    <property type="entry name" value="alpha/beta hydrolase"/>
    <property type="match status" value="1"/>
</dbReference>
<feature type="compositionally biased region" description="Basic and acidic residues" evidence="2">
    <location>
        <begin position="15"/>
        <end position="50"/>
    </location>
</feature>
<dbReference type="HOGENOM" id="CLU_020336_39_0_11"/>
<dbReference type="PANTHER" id="PTHR46118">
    <property type="entry name" value="PROTEIN ABHD11"/>
    <property type="match status" value="1"/>
</dbReference>
<dbReference type="KEGG" id="kal:KALB_5034"/>